<sequence length="91" mass="9899">MKPCFSNASFKQINNTIRVPTIGIVGVTIPGALNCISKINQKSNHLVLNKANCGVVTIDTTDILAEAAVQYTLNLIHSMDDNSHKIDSTFR</sequence>
<proteinExistence type="predicted"/>
<protein>
    <submittedName>
        <fullName evidence="1">Uncharacterized protein</fullName>
    </submittedName>
</protein>
<keyword evidence="2" id="KW-1185">Reference proteome</keyword>
<organism evidence="1 2">
    <name type="scientific">Legionella nautarum</name>
    <dbReference type="NCBI Taxonomy" id="45070"/>
    <lineage>
        <taxon>Bacteria</taxon>
        <taxon>Pseudomonadati</taxon>
        <taxon>Pseudomonadota</taxon>
        <taxon>Gammaproteobacteria</taxon>
        <taxon>Legionellales</taxon>
        <taxon>Legionellaceae</taxon>
        <taxon>Legionella</taxon>
    </lineage>
</organism>
<dbReference type="EMBL" id="LNYO01000016">
    <property type="protein sequence ID" value="KTD35177.1"/>
    <property type="molecule type" value="Genomic_DNA"/>
</dbReference>
<accession>A0A0W0WS73</accession>
<comment type="caution">
    <text evidence="1">The sequence shown here is derived from an EMBL/GenBank/DDBJ whole genome shotgun (WGS) entry which is preliminary data.</text>
</comment>
<dbReference type="PATRIC" id="fig|45070.6.peg.1940"/>
<evidence type="ECO:0000313" key="1">
    <source>
        <dbReference type="EMBL" id="KTD35177.1"/>
    </source>
</evidence>
<gene>
    <name evidence="1" type="ORF">Lnau_1848</name>
</gene>
<dbReference type="Proteomes" id="UP000054725">
    <property type="component" value="Unassembled WGS sequence"/>
</dbReference>
<name>A0A0W0WS73_9GAMM</name>
<evidence type="ECO:0000313" key="2">
    <source>
        <dbReference type="Proteomes" id="UP000054725"/>
    </source>
</evidence>
<reference evidence="1 2" key="1">
    <citation type="submission" date="2015-11" db="EMBL/GenBank/DDBJ databases">
        <title>Genomic analysis of 38 Legionella species identifies large and diverse effector repertoires.</title>
        <authorList>
            <person name="Burstein D."/>
            <person name="Amaro F."/>
            <person name="Zusman T."/>
            <person name="Lifshitz Z."/>
            <person name="Cohen O."/>
            <person name="Gilbert J.A."/>
            <person name="Pupko T."/>
            <person name="Shuman H.A."/>
            <person name="Segal G."/>
        </authorList>
    </citation>
    <scope>NUCLEOTIDE SEQUENCE [LARGE SCALE GENOMIC DNA]</scope>
    <source>
        <strain evidence="1 2">ATCC 49506</strain>
    </source>
</reference>
<dbReference type="AlphaFoldDB" id="A0A0W0WS73"/>